<feature type="chain" id="PRO_5042272518" evidence="4">
    <location>
        <begin position="21"/>
        <end position="126"/>
    </location>
</feature>
<evidence type="ECO:0000256" key="2">
    <source>
        <dbReference type="ARBA" id="ARBA00022737"/>
    </source>
</evidence>
<dbReference type="GO" id="GO:0005509">
    <property type="term" value="F:calcium ion binding"/>
    <property type="evidence" value="ECO:0007669"/>
    <property type="project" value="InterPro"/>
</dbReference>
<sequence length="126" mass="14464">MSRICPLLLTLSLLFIYTDADFGEKSDLDSVHLKQHLDDQIEVENREWSQDESRFHYFSLSDLNKDNVVDGVEIVKAVIHNHGDDHAAKIWSDDEIEKEVDKILKDADSNSDGSIDYGEYSKHLDL</sequence>
<dbReference type="InterPro" id="IPR011992">
    <property type="entry name" value="EF-hand-dom_pair"/>
</dbReference>
<dbReference type="SUPFAM" id="SSF47473">
    <property type="entry name" value="EF-hand"/>
    <property type="match status" value="1"/>
</dbReference>
<keyword evidence="3" id="KW-0106">Calcium</keyword>
<dbReference type="PROSITE" id="PS50222">
    <property type="entry name" value="EF_HAND_2"/>
    <property type="match status" value="1"/>
</dbReference>
<dbReference type="Proteomes" id="UP001201812">
    <property type="component" value="Unassembled WGS sequence"/>
</dbReference>
<name>A0AAD4R8D5_9BILA</name>
<keyword evidence="2" id="KW-0677">Repeat</keyword>
<dbReference type="AlphaFoldDB" id="A0AAD4R8D5"/>
<evidence type="ECO:0000259" key="5">
    <source>
        <dbReference type="PROSITE" id="PS50222"/>
    </source>
</evidence>
<dbReference type="InterPro" id="IPR052110">
    <property type="entry name" value="MCFD2-like"/>
</dbReference>
<organism evidence="6 7">
    <name type="scientific">Ditylenchus destructor</name>
    <dbReference type="NCBI Taxonomy" id="166010"/>
    <lineage>
        <taxon>Eukaryota</taxon>
        <taxon>Metazoa</taxon>
        <taxon>Ecdysozoa</taxon>
        <taxon>Nematoda</taxon>
        <taxon>Chromadorea</taxon>
        <taxon>Rhabditida</taxon>
        <taxon>Tylenchina</taxon>
        <taxon>Tylenchomorpha</taxon>
        <taxon>Sphaerularioidea</taxon>
        <taxon>Anguinidae</taxon>
        <taxon>Anguininae</taxon>
        <taxon>Ditylenchus</taxon>
    </lineage>
</organism>
<keyword evidence="1 4" id="KW-0732">Signal</keyword>
<feature type="signal peptide" evidence="4">
    <location>
        <begin position="1"/>
        <end position="20"/>
    </location>
</feature>
<feature type="domain" description="EF-hand" evidence="5">
    <location>
        <begin position="95"/>
        <end position="126"/>
    </location>
</feature>
<protein>
    <submittedName>
        <fullName evidence="6">Multiple coagulation factor deficiency protein 2 like protein</fullName>
    </submittedName>
</protein>
<evidence type="ECO:0000313" key="7">
    <source>
        <dbReference type="Proteomes" id="UP001201812"/>
    </source>
</evidence>
<dbReference type="InterPro" id="IPR002048">
    <property type="entry name" value="EF_hand_dom"/>
</dbReference>
<dbReference type="PROSITE" id="PS00018">
    <property type="entry name" value="EF_HAND_1"/>
    <property type="match status" value="2"/>
</dbReference>
<proteinExistence type="predicted"/>
<keyword evidence="7" id="KW-1185">Reference proteome</keyword>
<dbReference type="PANTHER" id="PTHR23104">
    <property type="entry name" value="MULTIPLE COAGULATION FACTOR DEFICIENCY PROTEIN 2 NEURAL STEM CELL DERIVED NEURONAL SURVIVAL PROTEIN"/>
    <property type="match status" value="1"/>
</dbReference>
<gene>
    <name evidence="6" type="ORF">DdX_03868</name>
</gene>
<evidence type="ECO:0000313" key="6">
    <source>
        <dbReference type="EMBL" id="KAI1723697.1"/>
    </source>
</evidence>
<dbReference type="Gene3D" id="1.10.238.10">
    <property type="entry name" value="EF-hand"/>
    <property type="match status" value="1"/>
</dbReference>
<comment type="caution">
    <text evidence="6">The sequence shown here is derived from an EMBL/GenBank/DDBJ whole genome shotgun (WGS) entry which is preliminary data.</text>
</comment>
<evidence type="ECO:0000256" key="4">
    <source>
        <dbReference type="SAM" id="SignalP"/>
    </source>
</evidence>
<accession>A0AAD4R8D5</accession>
<reference evidence="6" key="1">
    <citation type="submission" date="2022-01" db="EMBL/GenBank/DDBJ databases">
        <title>Genome Sequence Resource for Two Populations of Ditylenchus destructor, the Migratory Endoparasitic Phytonematode.</title>
        <authorList>
            <person name="Zhang H."/>
            <person name="Lin R."/>
            <person name="Xie B."/>
        </authorList>
    </citation>
    <scope>NUCLEOTIDE SEQUENCE</scope>
    <source>
        <strain evidence="6">BazhouSP</strain>
    </source>
</reference>
<dbReference type="EMBL" id="JAKKPZ010000003">
    <property type="protein sequence ID" value="KAI1723697.1"/>
    <property type="molecule type" value="Genomic_DNA"/>
</dbReference>
<evidence type="ECO:0000256" key="3">
    <source>
        <dbReference type="ARBA" id="ARBA00022837"/>
    </source>
</evidence>
<evidence type="ECO:0000256" key="1">
    <source>
        <dbReference type="ARBA" id="ARBA00022729"/>
    </source>
</evidence>
<dbReference type="PANTHER" id="PTHR23104:SF12">
    <property type="entry name" value="EF-HAND DOMAIN-CONTAINING PROTEIN"/>
    <property type="match status" value="1"/>
</dbReference>
<dbReference type="InterPro" id="IPR018247">
    <property type="entry name" value="EF_Hand_1_Ca_BS"/>
</dbReference>